<evidence type="ECO:0000259" key="1">
    <source>
        <dbReference type="Pfam" id="PF01869"/>
    </source>
</evidence>
<reference evidence="2 5" key="2">
    <citation type="submission" date="2018-03" db="EMBL/GenBank/DDBJ databases">
        <title>The uncultured portion of the human microbiome is neutrally assembled.</title>
        <authorList>
            <person name="Jeraldo P."/>
            <person name="Boardman L."/>
            <person name="White B.A."/>
            <person name="Nelson H."/>
            <person name="Goldenfeld N."/>
            <person name="Chia N."/>
        </authorList>
    </citation>
    <scope>NUCLEOTIDE SEQUENCE [LARGE SCALE GENOMIC DNA]</scope>
    <source>
        <strain evidence="2">CIM:MAG 903</strain>
    </source>
</reference>
<dbReference type="Pfam" id="PF01869">
    <property type="entry name" value="BcrAD_BadFG"/>
    <property type="match status" value="1"/>
</dbReference>
<dbReference type="InterPro" id="IPR002731">
    <property type="entry name" value="ATPase_BadF"/>
</dbReference>
<evidence type="ECO:0000313" key="2">
    <source>
        <dbReference type="EMBL" id="PWL53000.1"/>
    </source>
</evidence>
<gene>
    <name evidence="2" type="ORF">DBY38_08995</name>
    <name evidence="3" type="ORF">SAMN04487885_11611</name>
</gene>
<dbReference type="AlphaFoldDB" id="A0A1I2MNS0"/>
<protein>
    <submittedName>
        <fullName evidence="2 3">ATPase</fullName>
    </submittedName>
</protein>
<dbReference type="Proteomes" id="UP000182135">
    <property type="component" value="Unassembled WGS sequence"/>
</dbReference>
<evidence type="ECO:0000313" key="5">
    <source>
        <dbReference type="Proteomes" id="UP000246114"/>
    </source>
</evidence>
<dbReference type="Proteomes" id="UP000246114">
    <property type="component" value="Unassembled WGS sequence"/>
</dbReference>
<dbReference type="EMBL" id="FOOE01000016">
    <property type="protein sequence ID" value="SFF93073.1"/>
    <property type="molecule type" value="Genomic_DNA"/>
</dbReference>
<keyword evidence="4" id="KW-1185">Reference proteome</keyword>
<proteinExistence type="predicted"/>
<dbReference type="InterPro" id="IPR052519">
    <property type="entry name" value="Euk-type_GlcNAc_Kinase"/>
</dbReference>
<dbReference type="eggNOG" id="COG2971">
    <property type="taxonomic scope" value="Bacteria"/>
</dbReference>
<evidence type="ECO:0000313" key="3">
    <source>
        <dbReference type="EMBL" id="SFF93073.1"/>
    </source>
</evidence>
<reference evidence="3 4" key="1">
    <citation type="submission" date="2016-10" db="EMBL/GenBank/DDBJ databases">
        <authorList>
            <person name="de Groot N.N."/>
        </authorList>
    </citation>
    <scope>NUCLEOTIDE SEQUENCE [LARGE SCALE GENOMIC DNA]</scope>
    <source>
        <strain evidence="3 4">NLAE-zl-G419</strain>
    </source>
</reference>
<organism evidence="3 4">
    <name type="scientific">Clostridium cadaveris</name>
    <dbReference type="NCBI Taxonomy" id="1529"/>
    <lineage>
        <taxon>Bacteria</taxon>
        <taxon>Bacillati</taxon>
        <taxon>Bacillota</taxon>
        <taxon>Clostridia</taxon>
        <taxon>Eubacteriales</taxon>
        <taxon>Clostridiaceae</taxon>
        <taxon>Clostridium</taxon>
    </lineage>
</organism>
<dbReference type="PANTHER" id="PTHR43190">
    <property type="entry name" value="N-ACETYL-D-GLUCOSAMINE KINASE"/>
    <property type="match status" value="1"/>
</dbReference>
<dbReference type="EMBL" id="QAMZ01000043">
    <property type="protein sequence ID" value="PWL53000.1"/>
    <property type="molecule type" value="Genomic_DNA"/>
</dbReference>
<dbReference type="STRING" id="1529.SAMN04487885_11611"/>
<sequence>MYYLGVDGGGTKTRYILIDENFNTKVDIERGTIHIHQIGIEGLKREITTAVHDICDRAKISLSEIENIFLAIPGYGESENDKKIIDDALKEILKGVNYRADNDCVAGWAAGTGCKEGINIVAGTGSIAFGKNRFGKTARCGGWGYSIGDDGGAYWIAIKLLNEYTKEKDGRKPRTKLVDIVDNEYGIDKYFGIVDMVYNKYNLSRTDIASVAKTTYLGALEGVEECIKIYEEAAGELFRHIKSLSQELDFKDDFIVSYTGSVFKAGDFILEPMRKLIEKENINCILSPPKLEPWNGAALMAYVESGKEIPKQVTFNK</sequence>
<accession>A0A1I2MNS0</accession>
<dbReference type="CDD" id="cd24007">
    <property type="entry name" value="ASKHA_NBD_eukNAGK-like"/>
    <property type="match status" value="1"/>
</dbReference>
<evidence type="ECO:0000313" key="4">
    <source>
        <dbReference type="Proteomes" id="UP000182135"/>
    </source>
</evidence>
<dbReference type="PANTHER" id="PTHR43190:SF3">
    <property type="entry name" value="N-ACETYL-D-GLUCOSAMINE KINASE"/>
    <property type="match status" value="1"/>
</dbReference>
<dbReference type="SUPFAM" id="SSF53067">
    <property type="entry name" value="Actin-like ATPase domain"/>
    <property type="match status" value="2"/>
</dbReference>
<dbReference type="GeneID" id="90544531"/>
<dbReference type="OrthoDB" id="9772633at2"/>
<name>A0A1I2MNS0_9CLOT</name>
<dbReference type="Gene3D" id="3.30.420.40">
    <property type="match status" value="2"/>
</dbReference>
<feature type="domain" description="ATPase BadF/BadG/BcrA/BcrD type" evidence="1">
    <location>
        <begin position="4"/>
        <end position="301"/>
    </location>
</feature>
<dbReference type="InterPro" id="IPR043129">
    <property type="entry name" value="ATPase_NBD"/>
</dbReference>
<dbReference type="RefSeq" id="WP_027638043.1">
    <property type="nucleotide sequence ID" value="NZ_BAAACD010000024.1"/>
</dbReference>